<protein>
    <recommendedName>
        <fullName evidence="3">Reverse transcriptase domain-containing protein</fullName>
    </recommendedName>
</protein>
<evidence type="ECO:0000313" key="2">
    <source>
        <dbReference type="Proteomes" id="UP000299102"/>
    </source>
</evidence>
<reference evidence="1 2" key="1">
    <citation type="journal article" date="2019" name="Commun. Biol.">
        <title>The bagworm genome reveals a unique fibroin gene that provides high tensile strength.</title>
        <authorList>
            <person name="Kono N."/>
            <person name="Nakamura H."/>
            <person name="Ohtoshi R."/>
            <person name="Tomita M."/>
            <person name="Numata K."/>
            <person name="Arakawa K."/>
        </authorList>
    </citation>
    <scope>NUCLEOTIDE SEQUENCE [LARGE SCALE GENOMIC DNA]</scope>
</reference>
<name>A0A4C1XIS4_EUMVA</name>
<proteinExistence type="predicted"/>
<evidence type="ECO:0000313" key="1">
    <source>
        <dbReference type="EMBL" id="GBP63010.1"/>
    </source>
</evidence>
<dbReference type="Proteomes" id="UP000299102">
    <property type="component" value="Unassembled WGS sequence"/>
</dbReference>
<dbReference type="AlphaFoldDB" id="A0A4C1XIS4"/>
<dbReference type="EMBL" id="BGZK01000856">
    <property type="protein sequence ID" value="GBP63010.1"/>
    <property type="molecule type" value="Genomic_DNA"/>
</dbReference>
<evidence type="ECO:0008006" key="3">
    <source>
        <dbReference type="Google" id="ProtNLM"/>
    </source>
</evidence>
<sequence length="88" mass="10210">MDELSAKCLLYADNQVIFAPWAFELEEMVTKMEKSIQHSVTEHNGDRGTRAVVGYRTPASGFRPRNPLRLQRCRFQVMLRRNVKRSGI</sequence>
<accession>A0A4C1XIS4</accession>
<comment type="caution">
    <text evidence="1">The sequence shown here is derived from an EMBL/GenBank/DDBJ whole genome shotgun (WGS) entry which is preliminary data.</text>
</comment>
<keyword evidence="2" id="KW-1185">Reference proteome</keyword>
<organism evidence="1 2">
    <name type="scientific">Eumeta variegata</name>
    <name type="common">Bagworm moth</name>
    <name type="synonym">Eumeta japonica</name>
    <dbReference type="NCBI Taxonomy" id="151549"/>
    <lineage>
        <taxon>Eukaryota</taxon>
        <taxon>Metazoa</taxon>
        <taxon>Ecdysozoa</taxon>
        <taxon>Arthropoda</taxon>
        <taxon>Hexapoda</taxon>
        <taxon>Insecta</taxon>
        <taxon>Pterygota</taxon>
        <taxon>Neoptera</taxon>
        <taxon>Endopterygota</taxon>
        <taxon>Lepidoptera</taxon>
        <taxon>Glossata</taxon>
        <taxon>Ditrysia</taxon>
        <taxon>Tineoidea</taxon>
        <taxon>Psychidae</taxon>
        <taxon>Oiketicinae</taxon>
        <taxon>Eumeta</taxon>
    </lineage>
</organism>
<gene>
    <name evidence="1" type="ORF">EVAR_43758_1</name>
</gene>
<dbReference type="OrthoDB" id="425681at2759"/>